<feature type="compositionally biased region" description="Low complexity" evidence="3">
    <location>
        <begin position="1"/>
        <end position="22"/>
    </location>
</feature>
<evidence type="ECO:0000259" key="5">
    <source>
        <dbReference type="SMART" id="SM00429"/>
    </source>
</evidence>
<evidence type="ECO:0000313" key="7">
    <source>
        <dbReference type="Proteomes" id="UP000298327"/>
    </source>
</evidence>
<dbReference type="CDD" id="cd00102">
    <property type="entry name" value="IPT"/>
    <property type="match status" value="1"/>
</dbReference>
<evidence type="ECO:0000256" key="2">
    <source>
        <dbReference type="PROSITE-ProRule" id="PRU00023"/>
    </source>
</evidence>
<feature type="compositionally biased region" description="Acidic residues" evidence="3">
    <location>
        <begin position="856"/>
        <end position="884"/>
    </location>
</feature>
<feature type="compositionally biased region" description="Low complexity" evidence="3">
    <location>
        <begin position="1080"/>
        <end position="1093"/>
    </location>
</feature>
<dbReference type="PANTHER" id="PTHR23335">
    <property type="entry name" value="CALMODULIN-BINDING TRANSCRIPTION ACTIVATOR CAMTA"/>
    <property type="match status" value="1"/>
</dbReference>
<dbReference type="GO" id="GO:0006357">
    <property type="term" value="P:regulation of transcription by RNA polymerase II"/>
    <property type="evidence" value="ECO:0007669"/>
    <property type="project" value="TreeGrafter"/>
</dbReference>
<dbReference type="AlphaFoldDB" id="A0A4Y9YXC8"/>
<keyword evidence="1 2" id="KW-0040">ANK repeat</keyword>
<sequence>MSSSSATATASRSPSPVTPATPDSSDNIDAVAIPDSVDLSSWYNTLTSSKPAPETAGFWEPSTEQVVSKEEDFSILSLDELIQDYAYEDSSPSALASTTSSSEPPLKDMTSNTSAVATRVKPETTVPPRPPLPQTKPIPPPASQPRKRPSSAASQTVVYPPKESCTNLPIMIPSIPENGTKSRVETQVRVTVDLAHASSSTGEPFKYDRVGSWKWLKLPQGTATKKRTRKEGKIDPDPQDMLFLNAEVTCASSPQMRAKRVARKLALRVRPQRSNSETPESGTGAGAAEGTFNIVQFNCPDVLDFSSGTIALPLRITCYCRHHREKVGFLVHFTMADHTGRIVGSGTTRPIMITDDHKSTGANRQLSSAGLNAAPDIDWAKVASQADRTEKAASGKRKHASAPDNSDQRKKRAKGSMTTRVTDANVTPQDSSGSLSPSTFTSSLPTRTTTPSFANSGPPSQFSGTSPSTPPSSDNFIVQHAESFLLSPSTTINSTGDHDMSTTFDQGMMMGRPLHSLAEFGLPFIQRAASPSTFLPTAPPSPASVPSSQIPNMPSAVSLQQLPFMFMNADPPPPMPSLPIPKIHRLIPASGPTYGGIEVTVLGSNFHLGIQLDCIFGDVVASSTQRWSENTLVCILPPRVASGVVAVWFNGIQKDDDGTLPCLFTYTDESDRTLMELALQVVGLKMTGKLEDAKSVAMRIVGPTGGDSQGGGDAGQGSSNMLSYDLGPILARANSSGSLEKKTLELLFLLDLSLETSSTVSCSDALSHQTHSGQTLLHVATFLKFSCIVRFLAQHGIDLDARDRNGYTALHVAAFVGDRDCARILIGAGADTEIVDGKGKTAEEIASFDFESLEPFDQDYSDASDGEFDEEESRWGDAEESEDEPVVRNQMVRRARIRRRSMEVSVSSTSEDECAQDPSIGKDMRKEEPLPVGGVDEKQAATFMNALQRTLAMMQPTQGIIPNMPHLPIPHLPNLPGIGMPWGALPQIPMAFPVDVPWPAFLVEKRNGTVLHHEQPRGARRTLWTPQEFRAFWEKWMIQGPPARDDDEPPPQYTPRASETASPSPASAPVEEEEEEEEPVAGPSTAAVAPAASERQASRRPNYNADPLPDQEVNAYAYRPIQKPARQMPQKEDRMLVLFWIPILFLALLWAFIHGIRIAFHSVRTMTPLRALLRL</sequence>
<dbReference type="STRING" id="205917.A0A4Y9YXC8"/>
<dbReference type="Gene3D" id="2.60.40.10">
    <property type="entry name" value="Immunoglobulins"/>
    <property type="match status" value="1"/>
</dbReference>
<feature type="compositionally biased region" description="Low complexity" evidence="3">
    <location>
        <begin position="431"/>
        <end position="473"/>
    </location>
</feature>
<dbReference type="PROSITE" id="PS50088">
    <property type="entry name" value="ANK_REPEAT"/>
    <property type="match status" value="2"/>
</dbReference>
<feature type="region of interest" description="Disordered" evidence="3">
    <location>
        <begin position="856"/>
        <end position="886"/>
    </location>
</feature>
<dbReference type="InterPro" id="IPR002909">
    <property type="entry name" value="IPT_dom"/>
</dbReference>
<dbReference type="Proteomes" id="UP000298327">
    <property type="component" value="Unassembled WGS sequence"/>
</dbReference>
<feature type="compositionally biased region" description="Acidic residues" evidence="3">
    <location>
        <begin position="1070"/>
        <end position="1079"/>
    </location>
</feature>
<evidence type="ECO:0000313" key="6">
    <source>
        <dbReference type="EMBL" id="TFY66358.1"/>
    </source>
</evidence>
<feature type="region of interest" description="Disordered" evidence="3">
    <location>
        <begin position="904"/>
        <end position="931"/>
    </location>
</feature>
<feature type="compositionally biased region" description="Polar residues" evidence="3">
    <location>
        <begin position="416"/>
        <end position="430"/>
    </location>
</feature>
<feature type="compositionally biased region" description="Pro residues" evidence="3">
    <location>
        <begin position="125"/>
        <end position="143"/>
    </location>
</feature>
<dbReference type="Pfam" id="PF25603">
    <property type="entry name" value="SPT23_MGA2_DBD"/>
    <property type="match status" value="1"/>
</dbReference>
<dbReference type="PROSITE" id="PS50297">
    <property type="entry name" value="ANK_REP_REGION"/>
    <property type="match status" value="2"/>
</dbReference>
<feature type="region of interest" description="Disordered" evidence="3">
    <location>
        <begin position="88"/>
        <end position="158"/>
    </location>
</feature>
<feature type="compositionally biased region" description="Basic and acidic residues" evidence="3">
    <location>
        <begin position="920"/>
        <end position="931"/>
    </location>
</feature>
<dbReference type="EMBL" id="SEOQ01000255">
    <property type="protein sequence ID" value="TFY66358.1"/>
    <property type="molecule type" value="Genomic_DNA"/>
</dbReference>
<dbReference type="GO" id="GO:0005634">
    <property type="term" value="C:nucleus"/>
    <property type="evidence" value="ECO:0007669"/>
    <property type="project" value="TreeGrafter"/>
</dbReference>
<feature type="region of interest" description="Disordered" evidence="3">
    <location>
        <begin position="1040"/>
        <end position="1109"/>
    </location>
</feature>
<feature type="repeat" description="ANK" evidence="2">
    <location>
        <begin position="772"/>
        <end position="804"/>
    </location>
</feature>
<feature type="region of interest" description="Disordered" evidence="3">
    <location>
        <begin position="383"/>
        <end position="475"/>
    </location>
</feature>
<keyword evidence="4" id="KW-1133">Transmembrane helix</keyword>
<reference evidence="6 7" key="1">
    <citation type="submission" date="2019-02" db="EMBL/GenBank/DDBJ databases">
        <title>Genome sequencing of the rare red list fungi Dentipellis fragilis.</title>
        <authorList>
            <person name="Buettner E."/>
            <person name="Kellner H."/>
        </authorList>
    </citation>
    <scope>NUCLEOTIDE SEQUENCE [LARGE SCALE GENOMIC DNA]</scope>
    <source>
        <strain evidence="6 7">DSM 105465</strain>
    </source>
</reference>
<dbReference type="Pfam" id="PF12796">
    <property type="entry name" value="Ank_2"/>
    <property type="match status" value="1"/>
</dbReference>
<keyword evidence="4" id="KW-0472">Membrane</keyword>
<evidence type="ECO:0000256" key="4">
    <source>
        <dbReference type="SAM" id="Phobius"/>
    </source>
</evidence>
<proteinExistence type="predicted"/>
<dbReference type="SMART" id="SM00248">
    <property type="entry name" value="ANK"/>
    <property type="match status" value="2"/>
</dbReference>
<dbReference type="InterPro" id="IPR013783">
    <property type="entry name" value="Ig-like_fold"/>
</dbReference>
<protein>
    <recommendedName>
        <fullName evidence="5">IPT/TIG domain-containing protein</fullName>
    </recommendedName>
</protein>
<dbReference type="GO" id="GO:0003712">
    <property type="term" value="F:transcription coregulator activity"/>
    <property type="evidence" value="ECO:0007669"/>
    <property type="project" value="TreeGrafter"/>
</dbReference>
<feature type="transmembrane region" description="Helical" evidence="4">
    <location>
        <begin position="1137"/>
        <end position="1160"/>
    </location>
</feature>
<dbReference type="OrthoDB" id="71307at2759"/>
<dbReference type="SUPFAM" id="SSF81296">
    <property type="entry name" value="E set domains"/>
    <property type="match status" value="1"/>
</dbReference>
<dbReference type="InterPro" id="IPR002110">
    <property type="entry name" value="Ankyrin_rpt"/>
</dbReference>
<name>A0A4Y9YXC8_9AGAM</name>
<dbReference type="InterPro" id="IPR057962">
    <property type="entry name" value="SPT23_MGA2_DBD"/>
</dbReference>
<dbReference type="InterPro" id="IPR014756">
    <property type="entry name" value="Ig_E-set"/>
</dbReference>
<accession>A0A4Y9YXC8</accession>
<feature type="compositionally biased region" description="Low complexity" evidence="3">
    <location>
        <begin position="90"/>
        <end position="104"/>
    </location>
</feature>
<feature type="domain" description="IPT/TIG" evidence="5">
    <location>
        <begin position="580"/>
        <end position="667"/>
    </location>
</feature>
<dbReference type="InterPro" id="IPR036770">
    <property type="entry name" value="Ankyrin_rpt-contain_sf"/>
</dbReference>
<feature type="region of interest" description="Disordered" evidence="3">
    <location>
        <begin position="1"/>
        <end position="29"/>
    </location>
</feature>
<organism evidence="6 7">
    <name type="scientific">Dentipellis fragilis</name>
    <dbReference type="NCBI Taxonomy" id="205917"/>
    <lineage>
        <taxon>Eukaryota</taxon>
        <taxon>Fungi</taxon>
        <taxon>Dikarya</taxon>
        <taxon>Basidiomycota</taxon>
        <taxon>Agaricomycotina</taxon>
        <taxon>Agaricomycetes</taxon>
        <taxon>Russulales</taxon>
        <taxon>Hericiaceae</taxon>
        <taxon>Dentipellis</taxon>
    </lineage>
</organism>
<dbReference type="GO" id="GO:0003690">
    <property type="term" value="F:double-stranded DNA binding"/>
    <property type="evidence" value="ECO:0007669"/>
    <property type="project" value="TreeGrafter"/>
</dbReference>
<keyword evidence="4" id="KW-0812">Transmembrane</keyword>
<evidence type="ECO:0000256" key="3">
    <source>
        <dbReference type="SAM" id="MobiDB-lite"/>
    </source>
</evidence>
<dbReference type="SMART" id="SM00429">
    <property type="entry name" value="IPT"/>
    <property type="match status" value="1"/>
</dbReference>
<feature type="compositionally biased region" description="Polar residues" evidence="3">
    <location>
        <begin position="360"/>
        <end position="369"/>
    </location>
</feature>
<comment type="caution">
    <text evidence="6">The sequence shown here is derived from an EMBL/GenBank/DDBJ whole genome shotgun (WGS) entry which is preliminary data.</text>
</comment>
<feature type="repeat" description="ANK" evidence="2">
    <location>
        <begin position="805"/>
        <end position="837"/>
    </location>
</feature>
<dbReference type="Gene3D" id="1.25.40.20">
    <property type="entry name" value="Ankyrin repeat-containing domain"/>
    <property type="match status" value="1"/>
</dbReference>
<dbReference type="Pfam" id="PF01833">
    <property type="entry name" value="TIG"/>
    <property type="match status" value="1"/>
</dbReference>
<feature type="region of interest" description="Disordered" evidence="3">
    <location>
        <begin position="342"/>
        <end position="369"/>
    </location>
</feature>
<gene>
    <name evidence="6" type="ORF">EVG20_g4731</name>
</gene>
<keyword evidence="7" id="KW-1185">Reference proteome</keyword>
<evidence type="ECO:0000256" key="1">
    <source>
        <dbReference type="ARBA" id="ARBA00023043"/>
    </source>
</evidence>
<feature type="compositionally biased region" description="Low complexity" evidence="3">
    <location>
        <begin position="1057"/>
        <end position="1069"/>
    </location>
</feature>
<dbReference type="SUPFAM" id="SSF48403">
    <property type="entry name" value="Ankyrin repeat"/>
    <property type="match status" value="1"/>
</dbReference>
<dbReference type="PANTHER" id="PTHR23335:SF1">
    <property type="entry name" value="CALMODULIN-BINDING TRANSCRIPTION ACTIVATOR, ISOFORM F"/>
    <property type="match status" value="1"/>
</dbReference>